<evidence type="ECO:0000313" key="1">
    <source>
        <dbReference type="EMBL" id="KAF3056978.1"/>
    </source>
</evidence>
<name>A0A9P5C6E0_9HYPO</name>
<organism evidence="1 2">
    <name type="scientific">Trichoderma lentiforme</name>
    <dbReference type="NCBI Taxonomy" id="1567552"/>
    <lineage>
        <taxon>Eukaryota</taxon>
        <taxon>Fungi</taxon>
        <taxon>Dikarya</taxon>
        <taxon>Ascomycota</taxon>
        <taxon>Pezizomycotina</taxon>
        <taxon>Sordariomycetes</taxon>
        <taxon>Hypocreomycetidae</taxon>
        <taxon>Hypocreales</taxon>
        <taxon>Hypocreaceae</taxon>
        <taxon>Trichoderma</taxon>
    </lineage>
</organism>
<dbReference type="EMBL" id="QLNT01000030">
    <property type="protein sequence ID" value="KAF3056978.1"/>
    <property type="molecule type" value="Genomic_DNA"/>
</dbReference>
<dbReference type="AlphaFoldDB" id="A0A9P5C6E0"/>
<comment type="caution">
    <text evidence="1">The sequence shown here is derived from an EMBL/GenBank/DDBJ whole genome shotgun (WGS) entry which is preliminary data.</text>
</comment>
<sequence length="77" mass="8592">MSLRPASRFRPSHDTSLWFASGLYTVIPTLEELGTISFSYGRTLLLTPAPGNLVSSMTPCAPYSLWMLLYAHARDEQ</sequence>
<protein>
    <submittedName>
        <fullName evidence="1">Uncharacterized protein</fullName>
    </submittedName>
</protein>
<evidence type="ECO:0000313" key="2">
    <source>
        <dbReference type="Proteomes" id="UP000801864"/>
    </source>
</evidence>
<reference evidence="1 2" key="1">
    <citation type="submission" date="2018-06" db="EMBL/GenBank/DDBJ databases">
        <title>Genome analysis of cellulolytic fungus Trichoderma lentiforme CFAM-422.</title>
        <authorList>
            <person name="Steindorff A.S."/>
            <person name="Formighieri E.F."/>
            <person name="Midorikawa G.E.O."/>
            <person name="Tamietti M.S."/>
            <person name="Ramos E.Z."/>
            <person name="Silva A.S."/>
            <person name="Bon E.P.S."/>
            <person name="Mendes T.D."/>
            <person name="Damaso M.C.T."/>
            <person name="Favaro L.C.L."/>
        </authorList>
    </citation>
    <scope>NUCLEOTIDE SEQUENCE [LARGE SCALE GENOMIC DNA]</scope>
    <source>
        <strain evidence="1 2">CFAM-422</strain>
    </source>
</reference>
<keyword evidence="2" id="KW-1185">Reference proteome</keyword>
<accession>A0A9P5C6E0</accession>
<dbReference type="Proteomes" id="UP000801864">
    <property type="component" value="Unassembled WGS sequence"/>
</dbReference>
<gene>
    <name evidence="1" type="ORF">CFAM422_012501</name>
</gene>
<proteinExistence type="predicted"/>